<evidence type="ECO:0000313" key="2">
    <source>
        <dbReference type="Proteomes" id="UP000288953"/>
    </source>
</evidence>
<reference evidence="1 2" key="1">
    <citation type="journal article" date="2018" name="Genome Biol. Evol.">
        <title>Partnering With a Pest: Genomes of Hemlock Woolly Adelgid Symbionts Reveal Atypical Nutritional Provisioning Patterns in Dual-Obligate Bacteria.</title>
        <authorList>
            <person name="Weglarz K.M."/>
            <person name="Havill N.P."/>
            <person name="Burke G.R."/>
            <person name="von Dohlen C.D."/>
        </authorList>
    </citation>
    <scope>NUCLEOTIDE SEQUENCE [LARGE SCALE GENOMIC DNA]</scope>
    <source>
        <strain evidence="1 2">HWA_ENA</strain>
    </source>
</reference>
<protein>
    <submittedName>
        <fullName evidence="1">Uncharacterized protein</fullName>
    </submittedName>
</protein>
<sequence length="34" mass="3805">MLDQLLVAEQVNAINWCDGALHLLNQSALPSWKI</sequence>
<keyword evidence="2" id="KW-1185">Reference proteome</keyword>
<accession>A0ABX5R8R3</accession>
<proteinExistence type="predicted"/>
<organism evidence="1 2">
    <name type="scientific">Candidatus Pseudomonas adelgestsugas</name>
    <dbReference type="NCBI Taxonomy" id="1302376"/>
    <lineage>
        <taxon>Bacteria</taxon>
        <taxon>Pseudomonadati</taxon>
        <taxon>Pseudomonadota</taxon>
        <taxon>Gammaproteobacteria</taxon>
        <taxon>Pseudomonadales</taxon>
        <taxon>Pseudomonadaceae</taxon>
        <taxon>Pseudomonas</taxon>
    </lineage>
</organism>
<evidence type="ECO:0000313" key="1">
    <source>
        <dbReference type="EMBL" id="QAX82022.1"/>
    </source>
</evidence>
<dbReference type="EMBL" id="CP026512">
    <property type="protein sequence ID" value="QAX82022.1"/>
    <property type="molecule type" value="Genomic_DNA"/>
</dbReference>
<dbReference type="Proteomes" id="UP000288953">
    <property type="component" value="Chromosome"/>
</dbReference>
<name>A0ABX5R8R3_9PSED</name>
<gene>
    <name evidence="1" type="ORF">C3B55_00699</name>
</gene>